<reference evidence="3" key="1">
    <citation type="submission" date="2018-01" db="EMBL/GenBank/DDBJ databases">
        <authorList>
            <person name="Alioto T."/>
            <person name="Alioto T."/>
        </authorList>
    </citation>
    <scope>NUCLEOTIDE SEQUENCE [LARGE SCALE GENOMIC DNA]</scope>
</reference>
<dbReference type="OrthoDB" id="8066575at2759"/>
<dbReference type="EMBL" id="OUUW01000001">
    <property type="protein sequence ID" value="SPP75118.1"/>
    <property type="molecule type" value="Genomic_DNA"/>
</dbReference>
<name>A0A3B0JVM4_DROGU</name>
<evidence type="ECO:0000256" key="1">
    <source>
        <dbReference type="SAM" id="SignalP"/>
    </source>
</evidence>
<accession>A0A3B0JVM4</accession>
<dbReference type="AlphaFoldDB" id="A0A3B0JVM4"/>
<proteinExistence type="predicted"/>
<keyword evidence="3" id="KW-1185">Reference proteome</keyword>
<feature type="chain" id="PRO_5017256928" description="Kazal-like domain-containing protein" evidence="1">
    <location>
        <begin position="20"/>
        <end position="118"/>
    </location>
</feature>
<gene>
    <name evidence="2" type="ORF">DGUA_6G002857</name>
</gene>
<keyword evidence="1" id="KW-0732">Signal</keyword>
<sequence>MKAALALSTLLAILALACAFLTGSTINSSTGAKVCVLRNCSLNATTNACGRYGSSNLCTRFRNSCVLRYQSCVSSTTYTAVALSRCSSISLNSRGICGGSSSTSSSTSNVIPIIIRRG</sequence>
<evidence type="ECO:0000313" key="2">
    <source>
        <dbReference type="EMBL" id="SPP75118.1"/>
    </source>
</evidence>
<evidence type="ECO:0008006" key="4">
    <source>
        <dbReference type="Google" id="ProtNLM"/>
    </source>
</evidence>
<organism evidence="2 3">
    <name type="scientific">Drosophila guanche</name>
    <name type="common">Fruit fly</name>
    <dbReference type="NCBI Taxonomy" id="7266"/>
    <lineage>
        <taxon>Eukaryota</taxon>
        <taxon>Metazoa</taxon>
        <taxon>Ecdysozoa</taxon>
        <taxon>Arthropoda</taxon>
        <taxon>Hexapoda</taxon>
        <taxon>Insecta</taxon>
        <taxon>Pterygota</taxon>
        <taxon>Neoptera</taxon>
        <taxon>Endopterygota</taxon>
        <taxon>Diptera</taxon>
        <taxon>Brachycera</taxon>
        <taxon>Muscomorpha</taxon>
        <taxon>Ephydroidea</taxon>
        <taxon>Drosophilidae</taxon>
        <taxon>Drosophila</taxon>
        <taxon>Sophophora</taxon>
    </lineage>
</organism>
<feature type="signal peptide" evidence="1">
    <location>
        <begin position="1"/>
        <end position="19"/>
    </location>
</feature>
<dbReference type="OMA" id="CGRYGRS"/>
<protein>
    <recommendedName>
        <fullName evidence="4">Kazal-like domain-containing protein</fullName>
    </recommendedName>
</protein>
<evidence type="ECO:0000313" key="3">
    <source>
        <dbReference type="Proteomes" id="UP000268350"/>
    </source>
</evidence>
<dbReference type="Proteomes" id="UP000268350">
    <property type="component" value="Unassembled WGS sequence"/>
</dbReference>
<dbReference type="PROSITE" id="PS51257">
    <property type="entry name" value="PROKAR_LIPOPROTEIN"/>
    <property type="match status" value="1"/>
</dbReference>